<accession>A0A2Z7C9I7</accession>
<evidence type="ECO:0000313" key="2">
    <source>
        <dbReference type="EMBL" id="KZV43267.1"/>
    </source>
</evidence>
<organism evidence="2 3">
    <name type="scientific">Dorcoceras hygrometricum</name>
    <dbReference type="NCBI Taxonomy" id="472368"/>
    <lineage>
        <taxon>Eukaryota</taxon>
        <taxon>Viridiplantae</taxon>
        <taxon>Streptophyta</taxon>
        <taxon>Embryophyta</taxon>
        <taxon>Tracheophyta</taxon>
        <taxon>Spermatophyta</taxon>
        <taxon>Magnoliopsida</taxon>
        <taxon>eudicotyledons</taxon>
        <taxon>Gunneridae</taxon>
        <taxon>Pentapetalae</taxon>
        <taxon>asterids</taxon>
        <taxon>lamiids</taxon>
        <taxon>Lamiales</taxon>
        <taxon>Gesneriaceae</taxon>
        <taxon>Didymocarpoideae</taxon>
        <taxon>Trichosporeae</taxon>
        <taxon>Loxocarpinae</taxon>
        <taxon>Dorcoceras</taxon>
    </lineage>
</organism>
<dbReference type="Proteomes" id="UP000250235">
    <property type="component" value="Unassembled WGS sequence"/>
</dbReference>
<reference evidence="2 3" key="1">
    <citation type="journal article" date="2015" name="Proc. Natl. Acad. Sci. U.S.A.">
        <title>The resurrection genome of Boea hygrometrica: A blueprint for survival of dehydration.</title>
        <authorList>
            <person name="Xiao L."/>
            <person name="Yang G."/>
            <person name="Zhang L."/>
            <person name="Yang X."/>
            <person name="Zhao S."/>
            <person name="Ji Z."/>
            <person name="Zhou Q."/>
            <person name="Hu M."/>
            <person name="Wang Y."/>
            <person name="Chen M."/>
            <person name="Xu Y."/>
            <person name="Jin H."/>
            <person name="Xiao X."/>
            <person name="Hu G."/>
            <person name="Bao F."/>
            <person name="Hu Y."/>
            <person name="Wan P."/>
            <person name="Li L."/>
            <person name="Deng X."/>
            <person name="Kuang T."/>
            <person name="Xiang C."/>
            <person name="Zhu J.K."/>
            <person name="Oliver M.J."/>
            <person name="He Y."/>
        </authorList>
    </citation>
    <scope>NUCLEOTIDE SEQUENCE [LARGE SCALE GENOMIC DNA]</scope>
    <source>
        <strain evidence="3">cv. XS01</strain>
    </source>
</reference>
<feature type="compositionally biased region" description="Basic and acidic residues" evidence="1">
    <location>
        <begin position="448"/>
        <end position="468"/>
    </location>
</feature>
<keyword evidence="3" id="KW-1185">Reference proteome</keyword>
<feature type="region of interest" description="Disordered" evidence="1">
    <location>
        <begin position="434"/>
        <end position="468"/>
    </location>
</feature>
<proteinExistence type="predicted"/>
<protein>
    <submittedName>
        <fullName evidence="2">Uncharacterized protein</fullName>
    </submittedName>
</protein>
<evidence type="ECO:0000313" key="3">
    <source>
        <dbReference type="Proteomes" id="UP000250235"/>
    </source>
</evidence>
<gene>
    <name evidence="2" type="ORF">F511_20046</name>
</gene>
<dbReference type="EMBL" id="KQ998150">
    <property type="protein sequence ID" value="KZV43267.1"/>
    <property type="molecule type" value="Genomic_DNA"/>
</dbReference>
<name>A0A2Z7C9I7_9LAMI</name>
<dbReference type="AlphaFoldDB" id="A0A2Z7C9I7"/>
<evidence type="ECO:0000256" key="1">
    <source>
        <dbReference type="SAM" id="MobiDB-lite"/>
    </source>
</evidence>
<sequence>MRMEFSESMVPAHNSCMKKSMKVEFCLLHDIIAKALTSKARSVDDATQRRFDLMMSIMGGIKINWCKILFRILKAMVVPSTKQAQGFDVLLSLLLEGVPRLKLGESKALPSLKILSAKSVGTYVANNKSTMEELVEKNKSTGETVISNQSQKAGGFPIQMTRPPKRKLILLEDSDSEDPKSLLKEIKLSEPMVQTTMSWMKSHILEVPDAESLSLDALYRYLWAKHYPPSAMTRKPITEIQWSQGIHIREVNWYTRSLSKMAPADKGNKILFETPKGNPVKETSNLIFADLEFFVKIRDYVFVRVCDYLHISGFDQPKCCSTQRSGVQNQFGAVTLSRAHDILKTDFNERMKSLELSVEDLHTPHVALVNKEWRQHSDFLRRGDKLKADLSSEITSARFMLHEEAQKQSADINSSIAYLSSQLAKVVAHLKRAGDVKKGEGDSSSSSRKGESSSGDRCRDSVGKRIWF</sequence>